<dbReference type="eggNOG" id="KOG0065">
    <property type="taxonomic scope" value="Eukaryota"/>
</dbReference>
<evidence type="ECO:0000259" key="11">
    <source>
        <dbReference type="PROSITE" id="PS50893"/>
    </source>
</evidence>
<dbReference type="GO" id="GO:0016887">
    <property type="term" value="F:ATP hydrolysis activity"/>
    <property type="evidence" value="ECO:0007669"/>
    <property type="project" value="InterPro"/>
</dbReference>
<dbReference type="HOGENOM" id="CLU_000604_35_0_1"/>
<dbReference type="PANTHER" id="PTHR19241">
    <property type="entry name" value="ATP-BINDING CASSETTE TRANSPORTER"/>
    <property type="match status" value="1"/>
</dbReference>
<evidence type="ECO:0000256" key="2">
    <source>
        <dbReference type="ARBA" id="ARBA00006012"/>
    </source>
</evidence>
<comment type="caution">
    <text evidence="12">The sequence shown here is derived from an EMBL/GenBank/DDBJ whole genome shotgun (WGS) entry which is preliminary data.</text>
</comment>
<dbReference type="Pfam" id="PF01061">
    <property type="entry name" value="ABC2_membrane"/>
    <property type="match status" value="2"/>
</dbReference>
<feature type="transmembrane region" description="Helical" evidence="10">
    <location>
        <begin position="1092"/>
        <end position="1115"/>
    </location>
</feature>
<protein>
    <submittedName>
        <fullName evidence="12">ABC transporter-like protein</fullName>
    </submittedName>
</protein>
<dbReference type="EMBL" id="AHHD01000165">
    <property type="protein sequence ID" value="EKG19140.1"/>
    <property type="molecule type" value="Genomic_DNA"/>
</dbReference>
<evidence type="ECO:0000313" key="12">
    <source>
        <dbReference type="EMBL" id="EKG19140.1"/>
    </source>
</evidence>
<evidence type="ECO:0000256" key="1">
    <source>
        <dbReference type="ARBA" id="ARBA00004141"/>
    </source>
</evidence>
<dbReference type="STRING" id="1126212.K2SR19"/>
<evidence type="ECO:0000256" key="4">
    <source>
        <dbReference type="ARBA" id="ARBA00022692"/>
    </source>
</evidence>
<comment type="subcellular location">
    <subcellularLocation>
        <location evidence="1">Membrane</location>
        <topology evidence="1">Multi-pass membrane protein</topology>
    </subcellularLocation>
</comment>
<feature type="transmembrane region" description="Helical" evidence="10">
    <location>
        <begin position="1215"/>
        <end position="1237"/>
    </location>
</feature>
<keyword evidence="6" id="KW-0067">ATP-binding</keyword>
<dbReference type="InterPro" id="IPR013525">
    <property type="entry name" value="ABC2_TM"/>
</dbReference>
<evidence type="ECO:0000313" key="13">
    <source>
        <dbReference type="Proteomes" id="UP000007129"/>
    </source>
</evidence>
<feature type="transmembrane region" description="Helical" evidence="10">
    <location>
        <begin position="573"/>
        <end position="591"/>
    </location>
</feature>
<dbReference type="InterPro" id="IPR003593">
    <property type="entry name" value="AAA+_ATPase"/>
</dbReference>
<dbReference type="Proteomes" id="UP000007129">
    <property type="component" value="Unassembled WGS sequence"/>
</dbReference>
<dbReference type="InterPro" id="IPR043926">
    <property type="entry name" value="ABCG_dom"/>
</dbReference>
<dbReference type="Gene3D" id="3.40.50.300">
    <property type="entry name" value="P-loop containing nucleotide triphosphate hydrolases"/>
    <property type="match status" value="2"/>
</dbReference>
<feature type="region of interest" description="Disordered" evidence="9">
    <location>
        <begin position="1"/>
        <end position="34"/>
    </location>
</feature>
<dbReference type="FunFam" id="3.40.50.300:FF:000054">
    <property type="entry name" value="ABC multidrug transporter atrF"/>
    <property type="match status" value="1"/>
</dbReference>
<feature type="transmembrane region" description="Helical" evidence="10">
    <location>
        <begin position="1168"/>
        <end position="1195"/>
    </location>
</feature>
<dbReference type="InterPro" id="IPR010929">
    <property type="entry name" value="PDR_CDR_ABC"/>
</dbReference>
<evidence type="ECO:0000256" key="6">
    <source>
        <dbReference type="ARBA" id="ARBA00022840"/>
    </source>
</evidence>
<dbReference type="CDD" id="cd03232">
    <property type="entry name" value="ABCG_PDR_domain2"/>
    <property type="match status" value="1"/>
</dbReference>
<evidence type="ECO:0000256" key="5">
    <source>
        <dbReference type="ARBA" id="ARBA00022741"/>
    </source>
</evidence>
<dbReference type="SUPFAM" id="SSF52540">
    <property type="entry name" value="P-loop containing nucleoside triphosphate hydrolases"/>
    <property type="match status" value="2"/>
</dbReference>
<keyword evidence="3" id="KW-0813">Transport</keyword>
<dbReference type="GO" id="GO:0005524">
    <property type="term" value="F:ATP binding"/>
    <property type="evidence" value="ECO:0007669"/>
    <property type="project" value="UniProtKB-KW"/>
</dbReference>
<feature type="transmembrane region" description="Helical" evidence="10">
    <location>
        <begin position="431"/>
        <end position="452"/>
    </location>
</feature>
<keyword evidence="8 10" id="KW-0472">Membrane</keyword>
<feature type="domain" description="ABC transporter" evidence="11">
    <location>
        <begin position="82"/>
        <end position="330"/>
    </location>
</feature>
<dbReference type="PROSITE" id="PS50893">
    <property type="entry name" value="ABC_TRANSPORTER_2"/>
    <property type="match status" value="2"/>
</dbReference>
<feature type="transmembrane region" description="Helical" evidence="10">
    <location>
        <begin position="467"/>
        <end position="487"/>
    </location>
</feature>
<name>K2SR19_MACPH</name>
<dbReference type="InParanoid" id="K2SR19"/>
<dbReference type="VEuPathDB" id="FungiDB:MPH_03510"/>
<feature type="region of interest" description="Disordered" evidence="9">
    <location>
        <begin position="729"/>
        <end position="748"/>
    </location>
</feature>
<organism evidence="12 13">
    <name type="scientific">Macrophomina phaseolina (strain MS6)</name>
    <name type="common">Charcoal rot fungus</name>
    <dbReference type="NCBI Taxonomy" id="1126212"/>
    <lineage>
        <taxon>Eukaryota</taxon>
        <taxon>Fungi</taxon>
        <taxon>Dikarya</taxon>
        <taxon>Ascomycota</taxon>
        <taxon>Pezizomycotina</taxon>
        <taxon>Dothideomycetes</taxon>
        <taxon>Dothideomycetes incertae sedis</taxon>
        <taxon>Botryosphaeriales</taxon>
        <taxon>Botryosphaeriaceae</taxon>
        <taxon>Macrophomina</taxon>
    </lineage>
</organism>
<dbReference type="PROSITE" id="PS00211">
    <property type="entry name" value="ABC_TRANSPORTER_1"/>
    <property type="match status" value="1"/>
</dbReference>
<dbReference type="InterPro" id="IPR003439">
    <property type="entry name" value="ABC_transporter-like_ATP-bd"/>
</dbReference>
<gene>
    <name evidence="12" type="ORF">MPH_03510</name>
</gene>
<keyword evidence="7 10" id="KW-1133">Transmembrane helix</keyword>
<reference evidence="12 13" key="1">
    <citation type="journal article" date="2012" name="BMC Genomics">
        <title>Tools to kill: Genome of one of the most destructive plant pathogenic fungi Macrophomina phaseolina.</title>
        <authorList>
            <person name="Islam M.S."/>
            <person name="Haque M.S."/>
            <person name="Islam M.M."/>
            <person name="Emdad E.M."/>
            <person name="Halim A."/>
            <person name="Hossen Q.M.M."/>
            <person name="Hossain M.Z."/>
            <person name="Ahmed B."/>
            <person name="Rahim S."/>
            <person name="Rahman M.S."/>
            <person name="Alam M.M."/>
            <person name="Hou S."/>
            <person name="Wan X."/>
            <person name="Saito J.A."/>
            <person name="Alam M."/>
        </authorList>
    </citation>
    <scope>NUCLEOTIDE SEQUENCE [LARGE SCALE GENOMIC DNA]</scope>
    <source>
        <strain evidence="12 13">MS6</strain>
    </source>
</reference>
<dbReference type="Pfam" id="PF06422">
    <property type="entry name" value="PDR_CDR"/>
    <property type="match status" value="1"/>
</dbReference>
<dbReference type="GO" id="GO:0016020">
    <property type="term" value="C:membrane"/>
    <property type="evidence" value="ECO:0007669"/>
    <property type="project" value="UniProtKB-SubCell"/>
</dbReference>
<evidence type="ECO:0000256" key="3">
    <source>
        <dbReference type="ARBA" id="ARBA00022448"/>
    </source>
</evidence>
<dbReference type="InterPro" id="IPR027417">
    <property type="entry name" value="P-loop_NTPase"/>
</dbReference>
<dbReference type="GO" id="GO:0140359">
    <property type="term" value="F:ABC-type transporter activity"/>
    <property type="evidence" value="ECO:0007669"/>
    <property type="project" value="InterPro"/>
</dbReference>
<dbReference type="OrthoDB" id="3784757at2759"/>
<feature type="transmembrane region" description="Helical" evidence="10">
    <location>
        <begin position="540"/>
        <end position="561"/>
    </location>
</feature>
<evidence type="ECO:0000256" key="10">
    <source>
        <dbReference type="SAM" id="Phobius"/>
    </source>
</evidence>
<feature type="transmembrane region" description="Helical" evidence="10">
    <location>
        <begin position="1365"/>
        <end position="1386"/>
    </location>
</feature>
<evidence type="ECO:0000256" key="8">
    <source>
        <dbReference type="ARBA" id="ARBA00023136"/>
    </source>
</evidence>
<sequence>MDSETQSEKATPSPAESGEIPTISHFSPEKNYQLDTSGGHFNTRAWANITGREESQHAFGVSFQGLSVDGHTSGYQNTVGNVLFQALQIGHRRVSVLKDLEGTVEAGEMLLVLGPPGSGCSTFLKSISGRLSGATITRGSRLNFGGLTSSQLKADASNIPIYVAEADIHLPSLTVGDTLAFAAKSKSPRSASGVTDETYIQGACDAVMTMLGISHTRNTIVGDSSVRGISGGEKKRVSIAEALLMQAPLQCWDNSTAGLDSKSALEFCNILRMESDLKEFTSCVALNTVGEDAYKLFNKVLMLYEGRQIYFGPVSEAKGYFEGLGFHFPELQTTPDFLISMTEPSARRVRPGYANDAPKTPDEFAACWEKSRARKQVITDIQSYEMRHHLGQIPKQSVFERLGDSSLALNYAQQVSLCLWRGAKLLKSNPALVIAPAVSGIITALIVGSVFYDLQDNTNGLYARGSLMFFIMLINSFSTAVELLSLYEHRPVVEKHAGFGLYRPSAEAFASVLVNIPYKVLNSITFNLTCYFMTNLRREAGAFFFFLILCFLISLTMSLMFRTVGAATTSAPQALVISTLLILAIPVYSGFPLPTRYMLGWSRWINYINPMSYAFEALMSNEFNGRRFACSEIVPSGPGYDALASSGTMACATIGAIEDFNYVDGDAYLWSVYGYPRTHRWRNSGIVIGFLIGFLVLYLLAAEFVPSKKARGEVLLFLRKKYRSSRYGDIENGTAARPSLQKREPQGTDPGFTSAFSWSDVCFDIPEKSKGGEGTRRLLHGIDGWVGPGSLTALMGVSGAGKTTLLDALATRNTTGVVSGIMLIGGKEKPPSFQRDVGYVQQQDVHLPTSTVREALNFSAILRQKGGTRAERLAYADEVIHLLGLEDCADAVVGERGESLNTKQRKLLTIGIELAAKPHLLFLDEPTSGLDALSSWAIVEILRKVANNGLAVLCTIHQPSAMLLQQFDRLLLLAQGGRTVYFGDLGDNFEMVTSYFVDQGAEAPTPGVNHAEWILELASPSSEVDWPAVWLNGKEYSDIKSNLQTIQSSTTATIASSSSVVSEHGMESIASFATRFSEVTARTFQHYWRSPWYLYSKAGLCLWSALFVGFSFFNASTSIQGLQNQRMAIFMLFTIGSQLVQQSLPHFIAQRVVFEVRELHSRMYSWRIFILSNIVVEVFWGSFVSLILFFCWYYPTGFYRDIHAEQEVHTRGLLTFFLIWTFLFFVISLSQLVIAAVDSDEGAAKLSNLVFILSLLFCGVLVEPAALPGFWKFMYRVTPLTYLVDAMLSVNMGGKHVKCAENEIVQVQPPAGNTCQTYLMPYMNNKGGYLIDGNATSDCQYCSIDDSDAYLAQFDVSYRHRWRNLGLLFVYICFNISMALFLYYSVRIRKRRASRR</sequence>
<evidence type="ECO:0000256" key="7">
    <source>
        <dbReference type="ARBA" id="ARBA00022989"/>
    </source>
</evidence>
<dbReference type="Pfam" id="PF00005">
    <property type="entry name" value="ABC_tran"/>
    <property type="match status" value="2"/>
</dbReference>
<keyword evidence="5" id="KW-0547">Nucleotide-binding</keyword>
<evidence type="ECO:0000256" key="9">
    <source>
        <dbReference type="SAM" id="MobiDB-lite"/>
    </source>
</evidence>
<dbReference type="InterPro" id="IPR017871">
    <property type="entry name" value="ABC_transporter-like_CS"/>
</dbReference>
<dbReference type="InterPro" id="IPR034003">
    <property type="entry name" value="ABCG_PDR_2"/>
</dbReference>
<feature type="transmembrane region" description="Helical" evidence="10">
    <location>
        <begin position="508"/>
        <end position="534"/>
    </location>
</feature>
<feature type="domain" description="ABC transporter" evidence="11">
    <location>
        <begin position="756"/>
        <end position="1001"/>
    </location>
</feature>
<proteinExistence type="inferred from homology"/>
<feature type="transmembrane region" description="Helical" evidence="10">
    <location>
        <begin position="1127"/>
        <end position="1148"/>
    </location>
</feature>
<dbReference type="SMART" id="SM00382">
    <property type="entry name" value="AAA"/>
    <property type="match status" value="2"/>
</dbReference>
<feature type="transmembrane region" description="Helical" evidence="10">
    <location>
        <begin position="681"/>
        <end position="701"/>
    </location>
</feature>
<comment type="similarity">
    <text evidence="2">Belongs to the ABC transporter superfamily. ABCG family. PDR (TC 3.A.1.205) subfamily.</text>
</comment>
<dbReference type="Pfam" id="PF19055">
    <property type="entry name" value="ABC2_membrane_7"/>
    <property type="match status" value="2"/>
</dbReference>
<keyword evidence="4 10" id="KW-0812">Transmembrane</keyword>
<accession>K2SR19</accession>
<feature type="transmembrane region" description="Helical" evidence="10">
    <location>
        <begin position="1249"/>
        <end position="1271"/>
    </location>
</feature>